<sequence length="545" mass="61904">MCLVRIPLRILKSNSRRPRYFRAAFPIVPVTISMALPTVYCVLLGLTAMYLTKLILFPKQRAAPLPPGPKPRPIIGNLGDLPPPGKQDWQHWWEYKERYGPISSINIFGKIIIIVNDFHIAHDLLEKHSSKYNSRPQLHTFVMHPYSDLYRPYRKIMNRLMGSRNAASQFNPLQHLETRRFLLRVLEDPTDIGKHAHTEAGAVILKIAYGYTIEPHSPDPLVNLIDLSTKIFSLAATPGMWLVDTFPFLRYVPSWFPGAKFKRTSLAWRKILVSTAEKPFRFVQNQMRHGSYPPSYVASLLESSEGKFTPDEINIGKWTAASLYAAGVDTTTSSVECFFLAMALYPEVQAKAQEELDRVLGPNRLPTLQDRENLPYIDALVRETFRWHPVTPMAGPHLCSQDEIYKGYLIPKGAVVLPNLWTFTHDETIYKDPMSFNPERFLGSAPELDPHSVAFGFGRRMCPGRLLADNSLFGYVAQSLTVFNISREKGSDPKAEFLPGVISHPAPYPLKVTPRSEDHEKLIRMVESEHPWEESNAKDVEGIVC</sequence>
<keyword evidence="7" id="KW-1133">Transmembrane helix</keyword>
<proteinExistence type="inferred from homology"/>
<gene>
    <name evidence="8" type="ORF">ATNIH1004_004299</name>
</gene>
<dbReference type="EMBL" id="QUQM01000003">
    <property type="protein sequence ID" value="KAA8648414.1"/>
    <property type="molecule type" value="Genomic_DNA"/>
</dbReference>
<evidence type="ECO:0000256" key="6">
    <source>
        <dbReference type="RuleBase" id="RU000461"/>
    </source>
</evidence>
<keyword evidence="2 5" id="KW-0479">Metal-binding</keyword>
<evidence type="ECO:0000256" key="5">
    <source>
        <dbReference type="PIRSR" id="PIRSR602401-1"/>
    </source>
</evidence>
<keyword evidence="5 6" id="KW-0349">Heme</keyword>
<comment type="caution">
    <text evidence="8">The sequence shown here is derived from an EMBL/GenBank/DDBJ whole genome shotgun (WGS) entry which is preliminary data.</text>
</comment>
<dbReference type="PANTHER" id="PTHR46300:SF12">
    <property type="entry name" value="P450, PUTATIVE (EUROFUNG)-RELATED"/>
    <property type="match status" value="1"/>
</dbReference>
<dbReference type="OrthoDB" id="2789670at2759"/>
<dbReference type="PRINTS" id="PR00385">
    <property type="entry name" value="P450"/>
</dbReference>
<protein>
    <recommendedName>
        <fullName evidence="10">O-methylsterigmatocystin oxidoreductase</fullName>
    </recommendedName>
</protein>
<dbReference type="InterPro" id="IPR036396">
    <property type="entry name" value="Cyt_P450_sf"/>
</dbReference>
<evidence type="ECO:0000256" key="7">
    <source>
        <dbReference type="SAM" id="Phobius"/>
    </source>
</evidence>
<dbReference type="PRINTS" id="PR00463">
    <property type="entry name" value="EP450I"/>
</dbReference>
<evidence type="ECO:0000256" key="1">
    <source>
        <dbReference type="ARBA" id="ARBA00010617"/>
    </source>
</evidence>
<dbReference type="SUPFAM" id="SSF48264">
    <property type="entry name" value="Cytochrome P450"/>
    <property type="match status" value="1"/>
</dbReference>
<dbReference type="InterPro" id="IPR001128">
    <property type="entry name" value="Cyt_P450"/>
</dbReference>
<dbReference type="GO" id="GO:0004497">
    <property type="term" value="F:monooxygenase activity"/>
    <property type="evidence" value="ECO:0007669"/>
    <property type="project" value="UniProtKB-KW"/>
</dbReference>
<dbReference type="AlphaFoldDB" id="A0A5M9MSP1"/>
<dbReference type="Pfam" id="PF00067">
    <property type="entry name" value="p450"/>
    <property type="match status" value="1"/>
</dbReference>
<dbReference type="GO" id="GO:0016705">
    <property type="term" value="F:oxidoreductase activity, acting on paired donors, with incorporation or reduction of molecular oxygen"/>
    <property type="evidence" value="ECO:0007669"/>
    <property type="project" value="InterPro"/>
</dbReference>
<evidence type="ECO:0000256" key="3">
    <source>
        <dbReference type="ARBA" id="ARBA00023002"/>
    </source>
</evidence>
<dbReference type="GeneID" id="54327001"/>
<reference evidence="8 9" key="1">
    <citation type="submission" date="2019-08" db="EMBL/GenBank/DDBJ databases">
        <title>The genome sequence of a newly discovered highly antifungal drug resistant Aspergillus species, Aspergillus tanneri NIH 1004.</title>
        <authorList>
            <person name="Mounaud S."/>
            <person name="Singh I."/>
            <person name="Joardar V."/>
            <person name="Pakala S."/>
            <person name="Pakala S."/>
            <person name="Venepally P."/>
            <person name="Chung J.K."/>
            <person name="Losada L."/>
            <person name="Nierman W.C."/>
        </authorList>
    </citation>
    <scope>NUCLEOTIDE SEQUENCE [LARGE SCALE GENOMIC DNA]</scope>
    <source>
        <strain evidence="8 9">NIH1004</strain>
    </source>
</reference>
<dbReference type="InterPro" id="IPR050364">
    <property type="entry name" value="Cytochrome_P450_fung"/>
</dbReference>
<dbReference type="GO" id="GO:0005506">
    <property type="term" value="F:iron ion binding"/>
    <property type="evidence" value="ECO:0007669"/>
    <property type="project" value="InterPro"/>
</dbReference>
<evidence type="ECO:0000313" key="8">
    <source>
        <dbReference type="EMBL" id="KAA8648414.1"/>
    </source>
</evidence>
<dbReference type="CDD" id="cd11065">
    <property type="entry name" value="CYP64-like"/>
    <property type="match status" value="1"/>
</dbReference>
<dbReference type="Gene3D" id="1.10.630.10">
    <property type="entry name" value="Cytochrome P450"/>
    <property type="match status" value="1"/>
</dbReference>
<keyword evidence="4 5" id="KW-0408">Iron</keyword>
<evidence type="ECO:0000313" key="9">
    <source>
        <dbReference type="Proteomes" id="UP000324241"/>
    </source>
</evidence>
<comment type="similarity">
    <text evidence="1 6">Belongs to the cytochrome P450 family.</text>
</comment>
<dbReference type="VEuPathDB" id="FungiDB:EYZ11_000383"/>
<comment type="cofactor">
    <cofactor evidence="5">
        <name>heme</name>
        <dbReference type="ChEBI" id="CHEBI:30413"/>
    </cofactor>
</comment>
<keyword evidence="7" id="KW-0472">Membrane</keyword>
<dbReference type="PANTHER" id="PTHR46300">
    <property type="entry name" value="P450, PUTATIVE (EUROFUNG)-RELATED-RELATED"/>
    <property type="match status" value="1"/>
</dbReference>
<dbReference type="RefSeq" id="XP_033427775.1">
    <property type="nucleotide sequence ID" value="XM_033568969.1"/>
</dbReference>
<name>A0A5M9MSP1_9EURO</name>
<feature type="transmembrane region" description="Helical" evidence="7">
    <location>
        <begin position="20"/>
        <end position="51"/>
    </location>
</feature>
<dbReference type="Proteomes" id="UP000324241">
    <property type="component" value="Unassembled WGS sequence"/>
</dbReference>
<dbReference type="GO" id="GO:0020037">
    <property type="term" value="F:heme binding"/>
    <property type="evidence" value="ECO:0007669"/>
    <property type="project" value="InterPro"/>
</dbReference>
<evidence type="ECO:0000256" key="2">
    <source>
        <dbReference type="ARBA" id="ARBA00022723"/>
    </source>
</evidence>
<evidence type="ECO:0000256" key="4">
    <source>
        <dbReference type="ARBA" id="ARBA00023004"/>
    </source>
</evidence>
<accession>A0A5M9MSP1</accession>
<feature type="binding site" description="axial binding residue" evidence="5">
    <location>
        <position position="462"/>
    </location>
    <ligand>
        <name>heme</name>
        <dbReference type="ChEBI" id="CHEBI:30413"/>
    </ligand>
    <ligandPart>
        <name>Fe</name>
        <dbReference type="ChEBI" id="CHEBI:18248"/>
    </ligandPart>
</feature>
<keyword evidence="6" id="KW-0503">Monooxygenase</keyword>
<dbReference type="InterPro" id="IPR017972">
    <property type="entry name" value="Cyt_P450_CS"/>
</dbReference>
<keyword evidence="3 6" id="KW-0560">Oxidoreductase</keyword>
<dbReference type="PROSITE" id="PS00086">
    <property type="entry name" value="CYTOCHROME_P450"/>
    <property type="match status" value="1"/>
</dbReference>
<dbReference type="InterPro" id="IPR002401">
    <property type="entry name" value="Cyt_P450_E_grp-I"/>
</dbReference>
<organism evidence="8 9">
    <name type="scientific">Aspergillus tanneri</name>
    <dbReference type="NCBI Taxonomy" id="1220188"/>
    <lineage>
        <taxon>Eukaryota</taxon>
        <taxon>Fungi</taxon>
        <taxon>Dikarya</taxon>
        <taxon>Ascomycota</taxon>
        <taxon>Pezizomycotina</taxon>
        <taxon>Eurotiomycetes</taxon>
        <taxon>Eurotiomycetidae</taxon>
        <taxon>Eurotiales</taxon>
        <taxon>Aspergillaceae</taxon>
        <taxon>Aspergillus</taxon>
        <taxon>Aspergillus subgen. Circumdati</taxon>
    </lineage>
</organism>
<evidence type="ECO:0008006" key="10">
    <source>
        <dbReference type="Google" id="ProtNLM"/>
    </source>
</evidence>
<keyword evidence="7" id="KW-0812">Transmembrane</keyword>